<evidence type="ECO:0000313" key="2">
    <source>
        <dbReference type="Proteomes" id="UP001234297"/>
    </source>
</evidence>
<comment type="caution">
    <text evidence="1">The sequence shown here is derived from an EMBL/GenBank/DDBJ whole genome shotgun (WGS) entry which is preliminary data.</text>
</comment>
<accession>A0ACC2M484</accession>
<proteinExistence type="predicted"/>
<name>A0ACC2M484_PERAE</name>
<evidence type="ECO:0000313" key="1">
    <source>
        <dbReference type="EMBL" id="KAJ8639977.1"/>
    </source>
</evidence>
<dbReference type="Proteomes" id="UP001234297">
    <property type="component" value="Chromosome 5"/>
</dbReference>
<reference evidence="1 2" key="1">
    <citation type="journal article" date="2022" name="Hortic Res">
        <title>A haplotype resolved chromosomal level avocado genome allows analysis of novel avocado genes.</title>
        <authorList>
            <person name="Nath O."/>
            <person name="Fletcher S.J."/>
            <person name="Hayward A."/>
            <person name="Shaw L.M."/>
            <person name="Masouleh A.K."/>
            <person name="Furtado A."/>
            <person name="Henry R.J."/>
            <person name="Mitter N."/>
        </authorList>
    </citation>
    <scope>NUCLEOTIDE SEQUENCE [LARGE SCALE GENOMIC DNA]</scope>
    <source>
        <strain evidence="2">cv. Hass</strain>
    </source>
</reference>
<gene>
    <name evidence="1" type="ORF">MRB53_016671</name>
</gene>
<dbReference type="EMBL" id="CM056813">
    <property type="protein sequence ID" value="KAJ8639977.1"/>
    <property type="molecule type" value="Genomic_DNA"/>
</dbReference>
<keyword evidence="2" id="KW-1185">Reference proteome</keyword>
<sequence>MVNNPEVGPVQLKGHEGEVIAIDWYVFGLGLVLGNTERACTKL</sequence>
<organism evidence="1 2">
    <name type="scientific">Persea americana</name>
    <name type="common">Avocado</name>
    <dbReference type="NCBI Taxonomy" id="3435"/>
    <lineage>
        <taxon>Eukaryota</taxon>
        <taxon>Viridiplantae</taxon>
        <taxon>Streptophyta</taxon>
        <taxon>Embryophyta</taxon>
        <taxon>Tracheophyta</taxon>
        <taxon>Spermatophyta</taxon>
        <taxon>Magnoliopsida</taxon>
        <taxon>Magnoliidae</taxon>
        <taxon>Laurales</taxon>
        <taxon>Lauraceae</taxon>
        <taxon>Persea</taxon>
    </lineage>
</organism>
<protein>
    <submittedName>
        <fullName evidence="1">Uncharacterized protein</fullName>
    </submittedName>
</protein>